<evidence type="ECO:0000313" key="2">
    <source>
        <dbReference type="Proteomes" id="UP000000940"/>
    </source>
</evidence>
<reference evidence="1 2" key="1">
    <citation type="submission" date="2009-12" db="EMBL/GenBank/DDBJ databases">
        <title>Complete sequence of Thermotoga petrophila RKU-1.</title>
        <authorList>
            <consortium name="US DOE Joint Genome Institute"/>
            <person name="Lucas S."/>
            <person name="Copeland A."/>
            <person name="Lapidus A."/>
            <person name="Glavina del Rio T."/>
            <person name="Dalin E."/>
            <person name="Tice H."/>
            <person name="Bruce D."/>
            <person name="Goodwin L."/>
            <person name="Pitluck S."/>
            <person name="Munk A.C."/>
            <person name="Brettin T."/>
            <person name="Detter J.C."/>
            <person name="Han C."/>
            <person name="Tapia R."/>
            <person name="Larimer F."/>
            <person name="Land M."/>
            <person name="Hauser L."/>
            <person name="Kyrpides N."/>
            <person name="Mikhailova N."/>
            <person name="Nelson K.E."/>
            <person name="Gogarten J.P."/>
            <person name="Noll K.M."/>
        </authorList>
    </citation>
    <scope>NUCLEOTIDE SEQUENCE [LARGE SCALE GENOMIC DNA]</scope>
    <source>
        <strain evidence="2">ATCC BAA-489 / DSM 13996 / JCM 10882 / RKU-10</strain>
    </source>
</reference>
<name>D2C429_THEP2</name>
<dbReference type="RefSeq" id="WP_012896479.1">
    <property type="nucleotide sequence ID" value="NC_013642.1"/>
</dbReference>
<dbReference type="KEGG" id="tnp:Tnap_1401"/>
<evidence type="ECO:0000313" key="1">
    <source>
        <dbReference type="EMBL" id="ADA67483.1"/>
    </source>
</evidence>
<sequence length="50" mass="6032">MERVRDFFVLLFCVLLFTYEFLALNVRIMFRSVKKKKSREATPGFKFPVL</sequence>
<gene>
    <name evidence="1" type="ordered locus">Tnap_1401</name>
</gene>
<accession>D2C429</accession>
<organism evidence="1 2">
    <name type="scientific">Thermotoga petrophila (strain ATCC BAA-489 / DSM 13996 / JCM 10882 / RKU-10)</name>
    <name type="common">Thermotoga naphthophila</name>
    <dbReference type="NCBI Taxonomy" id="590168"/>
    <lineage>
        <taxon>Bacteria</taxon>
        <taxon>Thermotogati</taxon>
        <taxon>Thermotogota</taxon>
        <taxon>Thermotogae</taxon>
        <taxon>Thermotogales</taxon>
        <taxon>Thermotogaceae</taxon>
        <taxon>Thermotoga</taxon>
    </lineage>
</organism>
<dbReference type="AlphaFoldDB" id="D2C429"/>
<protein>
    <submittedName>
        <fullName evidence="1">Uncharacterized protein</fullName>
    </submittedName>
</protein>
<keyword evidence="2" id="KW-1185">Reference proteome</keyword>
<dbReference type="EMBL" id="CP001839">
    <property type="protein sequence ID" value="ADA67483.1"/>
    <property type="molecule type" value="Genomic_DNA"/>
</dbReference>
<proteinExistence type="predicted"/>
<dbReference type="HOGENOM" id="CLU_3123716_0_0_0"/>
<dbReference type="Proteomes" id="UP000000940">
    <property type="component" value="Chromosome"/>
</dbReference>